<name>A0AC59YN07_RANTA</name>
<reference evidence="1" key="2">
    <citation type="submission" date="2025-03" db="EMBL/GenBank/DDBJ databases">
        <authorList>
            <consortium name="ELIXIR-Norway"/>
            <consortium name="Elixir Norway"/>
        </authorList>
    </citation>
    <scope>NUCLEOTIDE SEQUENCE</scope>
</reference>
<protein>
    <submittedName>
        <fullName evidence="1">Uncharacterized protein</fullName>
    </submittedName>
</protein>
<sequence>EGGLNWWLFGQETDFSDCMGPHWVLIALVLSVCLYSVQRSQSMSGLFTIWLFSCGCAS</sequence>
<evidence type="ECO:0000313" key="1">
    <source>
        <dbReference type="EMBL" id="CAM9845839.1"/>
    </source>
</evidence>
<reference evidence="1" key="1">
    <citation type="submission" date="2023-05" db="EMBL/GenBank/DDBJ databases">
        <authorList>
            <consortium name="ELIXIR-Norway"/>
        </authorList>
    </citation>
    <scope>NUCLEOTIDE SEQUENCE</scope>
</reference>
<evidence type="ECO:0000313" key="2">
    <source>
        <dbReference type="Proteomes" id="UP001162501"/>
    </source>
</evidence>
<organism evidence="1 2">
    <name type="scientific">Rangifer tarandus platyrhynchus</name>
    <name type="common">Svalbard reindeer</name>
    <dbReference type="NCBI Taxonomy" id="3082113"/>
    <lineage>
        <taxon>Eukaryota</taxon>
        <taxon>Metazoa</taxon>
        <taxon>Chordata</taxon>
        <taxon>Craniata</taxon>
        <taxon>Vertebrata</taxon>
        <taxon>Euteleostomi</taxon>
        <taxon>Mammalia</taxon>
        <taxon>Eutheria</taxon>
        <taxon>Laurasiatheria</taxon>
        <taxon>Artiodactyla</taxon>
        <taxon>Ruminantia</taxon>
        <taxon>Pecora</taxon>
        <taxon>Cervidae</taxon>
        <taxon>Odocoileinae</taxon>
        <taxon>Rangifer</taxon>
    </lineage>
</organism>
<accession>A0AC59YN07</accession>
<dbReference type="EMBL" id="OX596103">
    <property type="protein sequence ID" value="CAM9845839.1"/>
    <property type="molecule type" value="Genomic_DNA"/>
</dbReference>
<dbReference type="Proteomes" id="UP001162501">
    <property type="component" value="Chromosome 19"/>
</dbReference>
<feature type="non-terminal residue" evidence="1">
    <location>
        <position position="1"/>
    </location>
</feature>
<feature type="non-terminal residue" evidence="1">
    <location>
        <position position="58"/>
    </location>
</feature>
<gene>
    <name evidence="1" type="ORF">MRATA1EN22A_LOCUS8274</name>
</gene>
<proteinExistence type="predicted"/>